<dbReference type="AlphaFoldDB" id="A0A6J2TGV6"/>
<feature type="coiled-coil region" evidence="1">
    <location>
        <begin position="415"/>
        <end position="486"/>
    </location>
</feature>
<gene>
    <name evidence="4" type="primary">LOC115624191</name>
</gene>
<feature type="signal peptide" evidence="2">
    <location>
        <begin position="1"/>
        <end position="15"/>
    </location>
</feature>
<dbReference type="RefSeq" id="XP_030374690.1">
    <property type="nucleotide sequence ID" value="XM_030518830.1"/>
</dbReference>
<evidence type="ECO:0000256" key="2">
    <source>
        <dbReference type="SAM" id="SignalP"/>
    </source>
</evidence>
<name>A0A6J2TGV6_DROLE</name>
<feature type="chain" id="PRO_5026731720" evidence="2">
    <location>
        <begin position="16"/>
        <end position="640"/>
    </location>
</feature>
<accession>A0A6J2TGV6</accession>
<evidence type="ECO:0000256" key="1">
    <source>
        <dbReference type="SAM" id="Coils"/>
    </source>
</evidence>
<dbReference type="Proteomes" id="UP000504634">
    <property type="component" value="Unplaced"/>
</dbReference>
<keyword evidence="3" id="KW-1185">Reference proteome</keyword>
<keyword evidence="1" id="KW-0175">Coiled coil</keyword>
<organism evidence="3 4">
    <name type="scientific">Drosophila lebanonensis</name>
    <name type="common">Fruit fly</name>
    <name type="synonym">Scaptodrosophila lebanonensis</name>
    <dbReference type="NCBI Taxonomy" id="7225"/>
    <lineage>
        <taxon>Eukaryota</taxon>
        <taxon>Metazoa</taxon>
        <taxon>Ecdysozoa</taxon>
        <taxon>Arthropoda</taxon>
        <taxon>Hexapoda</taxon>
        <taxon>Insecta</taxon>
        <taxon>Pterygota</taxon>
        <taxon>Neoptera</taxon>
        <taxon>Endopterygota</taxon>
        <taxon>Diptera</taxon>
        <taxon>Brachycera</taxon>
        <taxon>Muscomorpha</taxon>
        <taxon>Ephydroidea</taxon>
        <taxon>Drosophilidae</taxon>
        <taxon>Scaptodrosophila</taxon>
    </lineage>
</organism>
<evidence type="ECO:0000313" key="4">
    <source>
        <dbReference type="RefSeq" id="XP_030374690.1"/>
    </source>
</evidence>
<protein>
    <submittedName>
        <fullName evidence="4">J domain-containing protein DDB_G0295729</fullName>
    </submittedName>
</protein>
<reference evidence="4" key="1">
    <citation type="submission" date="2025-08" db="UniProtKB">
        <authorList>
            <consortium name="RefSeq"/>
        </authorList>
    </citation>
    <scope>IDENTIFICATION</scope>
    <source>
        <strain evidence="4">11010-0011.00</strain>
        <tissue evidence="4">Whole body</tissue>
    </source>
</reference>
<evidence type="ECO:0000313" key="3">
    <source>
        <dbReference type="Proteomes" id="UP000504634"/>
    </source>
</evidence>
<dbReference type="OrthoDB" id="8052761at2759"/>
<proteinExistence type="predicted"/>
<keyword evidence="2" id="KW-0732">Signal</keyword>
<sequence length="640" mass="72873">MRLFLLSLLALGAHAHAPIAYRTNLLAYAPARGEFAVDSGLAQGYVRYLDNTGAERLVAYKYPEPLYGIRRLSYGNEDILNPLLRSSFSPASISPEQAALFRAWCEQRYNALKLELDRLKAEGKQPSANMLAQFEPLEKIVKTNAYEAVPGLSPEVQRARDEHLRMWNEARLQVLRAEQEQQRLTQDQLQYGGEFGTELKQPIKPEEQQLLVKTTPLTYEELKKQQDGPLPVQETPEVLRAREEHLKQFNAALQRQPVLSEAPVPILKAVPGIQQPLQPIAPALLSADSKPIIKTTPIFATPLKNYEGQPSPVPVEETPEVKRAREEHLKKYNEAVQQQQMAPQQQQPIGQVYATQPIAIKSIFDVPGTQQPQPVQDTPEVVRAREEHLKILKQAKLQAQDKVDDIADLIRYEERERDSERLLEIEQRRKEEKEAQLEREREAERLREETRLLESERIALQQQEEQRRESERYEEAQRLKAEQQELLKYKPGGVIYSSPSPLESQKIDSSRFKLIAPTASIAKPLPQQQQQNGFFLRIQSNQPATSASYAPSSAAYLIAEQNPFLLRYIQQQSELKPAALPLTDIQTQLKQSIPTSGSIYNAGGFSELDKATREHFRAHEIALEQLRQANAKKPWSPDCN</sequence>
<dbReference type="GeneID" id="115624191"/>